<dbReference type="PANTHER" id="PTHR31252">
    <property type="entry name" value="DUF4419 DOMAIN-CONTAINING PROTEIN"/>
    <property type="match status" value="1"/>
</dbReference>
<name>A0A481YTL3_9VIRU</name>
<dbReference type="PANTHER" id="PTHR31252:SF11">
    <property type="entry name" value="DUF4419 DOMAIN-CONTAINING PROTEIN"/>
    <property type="match status" value="1"/>
</dbReference>
<dbReference type="Pfam" id="PF14388">
    <property type="entry name" value="DUF4419"/>
    <property type="match status" value="1"/>
</dbReference>
<dbReference type="EMBL" id="MK500334">
    <property type="protein sequence ID" value="QBK86267.1"/>
    <property type="molecule type" value="Genomic_DNA"/>
</dbReference>
<evidence type="ECO:0000313" key="1">
    <source>
        <dbReference type="EMBL" id="QBK86267.1"/>
    </source>
</evidence>
<proteinExistence type="predicted"/>
<reference evidence="1" key="1">
    <citation type="journal article" date="2019" name="MBio">
        <title>Virus Genomes from Deep Sea Sediments Expand the Ocean Megavirome and Support Independent Origins of Viral Gigantism.</title>
        <authorList>
            <person name="Backstrom D."/>
            <person name="Yutin N."/>
            <person name="Jorgensen S.L."/>
            <person name="Dharamshi J."/>
            <person name="Homa F."/>
            <person name="Zaremba-Niedwiedzka K."/>
            <person name="Spang A."/>
            <person name="Wolf Y.I."/>
            <person name="Koonin E.V."/>
            <person name="Ettema T.J."/>
        </authorList>
    </citation>
    <scope>NUCLEOTIDE SEQUENCE</scope>
</reference>
<gene>
    <name evidence="1" type="ORF">LCMAC102_00620</name>
</gene>
<sequence length="505" mass="57453">MSLTITLKTDLENKPEITYKKAVIVPKPFAELYDNEEDSSTDKYNTIGEISKNQNKQSVGPKNLVIVSTNQKLTREGDTKNHLLNAILYAYNYHRKLVLSPDDILAAVGMAVSTHVNEHAKELRHIFVDHDGQKKLVIIALTPIGSFDWDCIVEEINQKLRINLKVDYPLLADFSTTTVAAATVNNLITMSTFQQYFAYGCMLSCGIPEVELVGTVEDWMSLRNKVQAMKNLFNKAGHDKLDHYLDPMLKIIKRLVETRSLRENGQVTAPQYLADFWSRIVHKCPYGSGGQYYLSGWSQFLFLVDTDCGGLEKMPKNPNILNPNSQFPKKDSYKNYYNYQDVLMKWSQVAREKKEIPTSVSSVPFELNDHARVLNFTCRSGFIGSGFEEGPSGAIRPVLGFYILAQTQLHPVITLEAEQLVIKKGICHETAVYAAFRENNPEKYQKEMGNFKERVAADQKRKTDKRDIDKSKVDRNAYNLRKDNDSRQRIVDEVQAEVDNLNGVM</sequence>
<accession>A0A481YTL3</accession>
<dbReference type="InterPro" id="IPR025533">
    <property type="entry name" value="DUF4419"/>
</dbReference>
<organism evidence="1">
    <name type="scientific">Marseillevirus LCMAC102</name>
    <dbReference type="NCBI Taxonomy" id="2506603"/>
    <lineage>
        <taxon>Viruses</taxon>
        <taxon>Varidnaviria</taxon>
        <taxon>Bamfordvirae</taxon>
        <taxon>Nucleocytoviricota</taxon>
        <taxon>Megaviricetes</taxon>
        <taxon>Pimascovirales</taxon>
        <taxon>Pimascovirales incertae sedis</taxon>
        <taxon>Marseilleviridae</taxon>
    </lineage>
</organism>
<protein>
    <submittedName>
        <fullName evidence="1">Uncharacterized protein</fullName>
    </submittedName>
</protein>